<dbReference type="GO" id="GO:0016740">
    <property type="term" value="F:transferase activity"/>
    <property type="evidence" value="ECO:0007669"/>
    <property type="project" value="UniProtKB-KW"/>
</dbReference>
<feature type="domain" description="Methyltransferase" evidence="5">
    <location>
        <begin position="72"/>
        <end position="177"/>
    </location>
</feature>
<dbReference type="AlphaFoldDB" id="A0A9W9PJ34"/>
<dbReference type="GeneID" id="83199357"/>
<comment type="caution">
    <text evidence="6">The sequence shown here is derived from an EMBL/GenBank/DDBJ whole genome shotgun (WGS) entry which is preliminary data.</text>
</comment>
<sequence length="260" mass="29667">MSAQAAIDCSVWYQPEIGNRLKPETRFVFPRPGMASRKYPCIGLWMFLLPGIAGFAEFPSVLEVARRPHANILDLGCGLGQDLRLLAAHGVPTERMWALDIEAQLWNLGFELFRDQGRMHAGFIQADFQTTDLCDTSPLGALTGKVDLIMASQFLHLFDWEGQLAASKKIVGLSKPGTMLVGFQQGREQAREYIRPWGMMFYHNRESFLRLWESVQKQTGTRWKIQVAAVPLQDWGMEDEDLTWMPEDRIGMNFLLTREE</sequence>
<dbReference type="Pfam" id="PF13649">
    <property type="entry name" value="Methyltransf_25"/>
    <property type="match status" value="1"/>
</dbReference>
<dbReference type="InterPro" id="IPR041698">
    <property type="entry name" value="Methyltransf_25"/>
</dbReference>
<reference evidence="6" key="1">
    <citation type="submission" date="2022-11" db="EMBL/GenBank/DDBJ databases">
        <authorList>
            <person name="Petersen C."/>
        </authorList>
    </citation>
    <scope>NUCLEOTIDE SEQUENCE</scope>
    <source>
        <strain evidence="6">IBT 19713</strain>
    </source>
</reference>
<dbReference type="Proteomes" id="UP001150941">
    <property type="component" value="Unassembled WGS sequence"/>
</dbReference>
<dbReference type="SUPFAM" id="SSF53335">
    <property type="entry name" value="S-adenosyl-L-methionine-dependent methyltransferases"/>
    <property type="match status" value="1"/>
</dbReference>
<evidence type="ECO:0000256" key="1">
    <source>
        <dbReference type="ARBA" id="ARBA00005179"/>
    </source>
</evidence>
<organism evidence="6 7">
    <name type="scientific">Penicillium chermesinum</name>
    <dbReference type="NCBI Taxonomy" id="63820"/>
    <lineage>
        <taxon>Eukaryota</taxon>
        <taxon>Fungi</taxon>
        <taxon>Dikarya</taxon>
        <taxon>Ascomycota</taxon>
        <taxon>Pezizomycotina</taxon>
        <taxon>Eurotiomycetes</taxon>
        <taxon>Eurotiomycetidae</taxon>
        <taxon>Eurotiales</taxon>
        <taxon>Aspergillaceae</taxon>
        <taxon>Penicillium</taxon>
    </lineage>
</organism>
<comment type="pathway">
    <text evidence="1">Secondary metabolite biosynthesis.</text>
</comment>
<dbReference type="CDD" id="cd02440">
    <property type="entry name" value="AdoMet_MTases"/>
    <property type="match status" value="1"/>
</dbReference>
<keyword evidence="3" id="KW-0949">S-adenosyl-L-methionine</keyword>
<dbReference type="PANTHER" id="PTHR35897:SF1">
    <property type="entry name" value="METHYLTRANSFERASE AUSD"/>
    <property type="match status" value="1"/>
</dbReference>
<keyword evidence="7" id="KW-1185">Reference proteome</keyword>
<accession>A0A9W9PJ34</accession>
<dbReference type="InterPro" id="IPR029063">
    <property type="entry name" value="SAM-dependent_MTases_sf"/>
</dbReference>
<evidence type="ECO:0000259" key="5">
    <source>
        <dbReference type="Pfam" id="PF13649"/>
    </source>
</evidence>
<evidence type="ECO:0000256" key="4">
    <source>
        <dbReference type="ARBA" id="ARBA00038314"/>
    </source>
</evidence>
<dbReference type="EMBL" id="JAPQKS010000002">
    <property type="protein sequence ID" value="KAJ5247774.1"/>
    <property type="molecule type" value="Genomic_DNA"/>
</dbReference>
<evidence type="ECO:0000256" key="3">
    <source>
        <dbReference type="ARBA" id="ARBA00022691"/>
    </source>
</evidence>
<evidence type="ECO:0000313" key="6">
    <source>
        <dbReference type="EMBL" id="KAJ5247774.1"/>
    </source>
</evidence>
<proteinExistence type="inferred from homology"/>
<dbReference type="InterPro" id="IPR051654">
    <property type="entry name" value="Meroterpenoid_MTases"/>
</dbReference>
<name>A0A9W9PJ34_9EURO</name>
<gene>
    <name evidence="6" type="ORF">N7468_002757</name>
</gene>
<evidence type="ECO:0000313" key="7">
    <source>
        <dbReference type="Proteomes" id="UP001150941"/>
    </source>
</evidence>
<dbReference type="OrthoDB" id="2094832at2759"/>
<dbReference type="PANTHER" id="PTHR35897">
    <property type="entry name" value="METHYLTRANSFERASE AUSD"/>
    <property type="match status" value="1"/>
</dbReference>
<protein>
    <recommendedName>
        <fullName evidence="5">Methyltransferase domain-containing protein</fullName>
    </recommendedName>
</protein>
<dbReference type="Gene3D" id="3.40.50.150">
    <property type="entry name" value="Vaccinia Virus protein VP39"/>
    <property type="match status" value="1"/>
</dbReference>
<dbReference type="RefSeq" id="XP_058335195.1">
    <property type="nucleotide sequence ID" value="XM_058472054.1"/>
</dbReference>
<evidence type="ECO:0000256" key="2">
    <source>
        <dbReference type="ARBA" id="ARBA00022679"/>
    </source>
</evidence>
<reference evidence="6" key="2">
    <citation type="journal article" date="2023" name="IMA Fungus">
        <title>Comparative genomic study of the Penicillium genus elucidates a diverse pangenome and 15 lateral gene transfer events.</title>
        <authorList>
            <person name="Petersen C."/>
            <person name="Sorensen T."/>
            <person name="Nielsen M.R."/>
            <person name="Sondergaard T.E."/>
            <person name="Sorensen J.L."/>
            <person name="Fitzpatrick D.A."/>
            <person name="Frisvad J.C."/>
            <person name="Nielsen K.L."/>
        </authorList>
    </citation>
    <scope>NUCLEOTIDE SEQUENCE</scope>
    <source>
        <strain evidence="6">IBT 19713</strain>
    </source>
</reference>
<keyword evidence="2" id="KW-0808">Transferase</keyword>
<comment type="similarity">
    <text evidence="4">Belongs to the class I-like SAM-binding methyltransferase superfamily.</text>
</comment>